<dbReference type="Gene3D" id="3.90.190.10">
    <property type="entry name" value="Protein tyrosine phosphatase superfamily"/>
    <property type="match status" value="1"/>
</dbReference>
<dbReference type="Pfam" id="PF22784">
    <property type="entry name" value="PTP-SAK"/>
    <property type="match status" value="1"/>
</dbReference>
<keyword evidence="4" id="KW-1185">Reference proteome</keyword>
<name>A0ABW2NYS7_9ACTN</name>
<evidence type="ECO:0000256" key="1">
    <source>
        <dbReference type="ARBA" id="ARBA00022801"/>
    </source>
</evidence>
<dbReference type="InterPro" id="IPR029021">
    <property type="entry name" value="Prot-tyrosine_phosphatase-like"/>
</dbReference>
<feature type="domain" description="Tyrosine specific protein phosphatases" evidence="2">
    <location>
        <begin position="61"/>
        <end position="125"/>
    </location>
</feature>
<evidence type="ECO:0000313" key="3">
    <source>
        <dbReference type="EMBL" id="MFC7381783.1"/>
    </source>
</evidence>
<dbReference type="RefSeq" id="WP_380824828.1">
    <property type="nucleotide sequence ID" value="NZ_JBHTCG010000003.1"/>
</dbReference>
<dbReference type="PROSITE" id="PS50056">
    <property type="entry name" value="TYR_PHOSPHATASE_2"/>
    <property type="match status" value="1"/>
</dbReference>
<organism evidence="3 4">
    <name type="scientific">Sphaerisporangium rhizosphaerae</name>
    <dbReference type="NCBI Taxonomy" id="2269375"/>
    <lineage>
        <taxon>Bacteria</taxon>
        <taxon>Bacillati</taxon>
        <taxon>Actinomycetota</taxon>
        <taxon>Actinomycetes</taxon>
        <taxon>Streptosporangiales</taxon>
        <taxon>Streptosporangiaceae</taxon>
        <taxon>Sphaerisporangium</taxon>
    </lineage>
</organism>
<dbReference type="InterPro" id="IPR000387">
    <property type="entry name" value="Tyr_Pase_dom"/>
</dbReference>
<reference evidence="4" key="1">
    <citation type="journal article" date="2019" name="Int. J. Syst. Evol. Microbiol.">
        <title>The Global Catalogue of Microorganisms (GCM) 10K type strain sequencing project: providing services to taxonomists for standard genome sequencing and annotation.</title>
        <authorList>
            <consortium name="The Broad Institute Genomics Platform"/>
            <consortium name="The Broad Institute Genome Sequencing Center for Infectious Disease"/>
            <person name="Wu L."/>
            <person name="Ma J."/>
        </authorList>
    </citation>
    <scope>NUCLEOTIDE SEQUENCE [LARGE SCALE GENOMIC DNA]</scope>
    <source>
        <strain evidence="4">CECT 7649</strain>
    </source>
</reference>
<proteinExistence type="predicted"/>
<evidence type="ECO:0000313" key="4">
    <source>
        <dbReference type="Proteomes" id="UP001596496"/>
    </source>
</evidence>
<evidence type="ECO:0000259" key="2">
    <source>
        <dbReference type="PROSITE" id="PS50056"/>
    </source>
</evidence>
<dbReference type="EMBL" id="JBHTCG010000003">
    <property type="protein sequence ID" value="MFC7381783.1"/>
    <property type="molecule type" value="Genomic_DNA"/>
</dbReference>
<dbReference type="InterPro" id="IPR057023">
    <property type="entry name" value="PTP-SAK"/>
</dbReference>
<protein>
    <submittedName>
        <fullName evidence="3">Protein-tyrosine phosphatase family protein</fullName>
    </submittedName>
</protein>
<dbReference type="Proteomes" id="UP001596496">
    <property type="component" value="Unassembled WGS sequence"/>
</dbReference>
<keyword evidence="1" id="KW-0378">Hydrolase</keyword>
<sequence>MAETLSGAIELPDGVWVRGRGLRRPLPGGPVPGYGLYLGSARLQRRHQDALAWPHEWIRWPDFLLPVDRHAAARAVIRLHAHARSGSPVEVACGGGVGRTGTVIACLATLAGLGPDEAVAWVREHHHPRAVETPWQRRWVAWFAGEPPADPQDGPPAGDG</sequence>
<gene>
    <name evidence="3" type="ORF">ACFQSB_06160</name>
</gene>
<dbReference type="SUPFAM" id="SSF52799">
    <property type="entry name" value="(Phosphotyrosine protein) phosphatases II"/>
    <property type="match status" value="1"/>
</dbReference>
<comment type="caution">
    <text evidence="3">The sequence shown here is derived from an EMBL/GenBank/DDBJ whole genome shotgun (WGS) entry which is preliminary data.</text>
</comment>
<accession>A0ABW2NYS7</accession>